<accession>A0ABS4JLX0</accession>
<dbReference type="PROSITE" id="PS50198">
    <property type="entry name" value="PPIC_PPIASE_2"/>
    <property type="match status" value="1"/>
</dbReference>
<proteinExistence type="predicted"/>
<dbReference type="PROSITE" id="PS51257">
    <property type="entry name" value="PROKAR_LIPOPROTEIN"/>
    <property type="match status" value="1"/>
</dbReference>
<dbReference type="EC" id="5.2.1.8" evidence="5"/>
<evidence type="ECO:0000256" key="1">
    <source>
        <dbReference type="PROSITE-ProRule" id="PRU00278"/>
    </source>
</evidence>
<evidence type="ECO:0000259" key="4">
    <source>
        <dbReference type="PROSITE" id="PS50198"/>
    </source>
</evidence>
<dbReference type="InterPro" id="IPR046357">
    <property type="entry name" value="PPIase_dom_sf"/>
</dbReference>
<dbReference type="PANTHER" id="PTHR47245:SF2">
    <property type="entry name" value="PEPTIDYL-PROLYL CIS-TRANS ISOMERASE HP_0175-RELATED"/>
    <property type="match status" value="1"/>
</dbReference>
<dbReference type="RefSeq" id="WP_209866215.1">
    <property type="nucleotide sequence ID" value="NZ_JAGGLD010000011.1"/>
</dbReference>
<evidence type="ECO:0000313" key="6">
    <source>
        <dbReference type="Proteomes" id="UP001519288"/>
    </source>
</evidence>
<dbReference type="SUPFAM" id="SSF54534">
    <property type="entry name" value="FKBP-like"/>
    <property type="match status" value="1"/>
</dbReference>
<dbReference type="InterPro" id="IPR050245">
    <property type="entry name" value="PrsA_foldase"/>
</dbReference>
<feature type="compositionally biased region" description="Low complexity" evidence="2">
    <location>
        <begin position="341"/>
        <end position="358"/>
    </location>
</feature>
<dbReference type="GO" id="GO:0003755">
    <property type="term" value="F:peptidyl-prolyl cis-trans isomerase activity"/>
    <property type="evidence" value="ECO:0007669"/>
    <property type="project" value="UniProtKB-EC"/>
</dbReference>
<name>A0ABS4JLX0_9BACL</name>
<dbReference type="SUPFAM" id="SSF109998">
    <property type="entry name" value="Triger factor/SurA peptide-binding domain-like"/>
    <property type="match status" value="1"/>
</dbReference>
<dbReference type="PANTHER" id="PTHR47245">
    <property type="entry name" value="PEPTIDYLPROLYL ISOMERASE"/>
    <property type="match status" value="1"/>
</dbReference>
<organism evidence="5 6">
    <name type="scientific">Paenibacillus shirakamiensis</name>
    <dbReference type="NCBI Taxonomy" id="1265935"/>
    <lineage>
        <taxon>Bacteria</taxon>
        <taxon>Bacillati</taxon>
        <taxon>Bacillota</taxon>
        <taxon>Bacilli</taxon>
        <taxon>Bacillales</taxon>
        <taxon>Paenibacillaceae</taxon>
        <taxon>Paenibacillus</taxon>
    </lineage>
</organism>
<dbReference type="Pfam" id="PF13616">
    <property type="entry name" value="Rotamase_3"/>
    <property type="match status" value="1"/>
</dbReference>
<keyword evidence="1" id="KW-0697">Rotamase</keyword>
<reference evidence="5 6" key="1">
    <citation type="submission" date="2021-03" db="EMBL/GenBank/DDBJ databases">
        <title>Genomic Encyclopedia of Type Strains, Phase IV (KMG-IV): sequencing the most valuable type-strain genomes for metagenomic binning, comparative biology and taxonomic classification.</title>
        <authorList>
            <person name="Goeker M."/>
        </authorList>
    </citation>
    <scope>NUCLEOTIDE SEQUENCE [LARGE SCALE GENOMIC DNA]</scope>
    <source>
        <strain evidence="5 6">DSM 26806</strain>
    </source>
</reference>
<feature type="domain" description="PpiC" evidence="4">
    <location>
        <begin position="183"/>
        <end position="286"/>
    </location>
</feature>
<dbReference type="Proteomes" id="UP001519288">
    <property type="component" value="Unassembled WGS sequence"/>
</dbReference>
<dbReference type="InterPro" id="IPR027304">
    <property type="entry name" value="Trigger_fact/SurA_dom_sf"/>
</dbReference>
<keyword evidence="3" id="KW-0732">Signal</keyword>
<feature type="compositionally biased region" description="Basic and acidic residues" evidence="2">
    <location>
        <begin position="326"/>
        <end position="340"/>
    </location>
</feature>
<sequence>MLQSKSRTWRTLLIALIAVMAFSIMAGCSKKDDTATDKTNTTTEQPKDTSKVVATYEGGQITANQFDLQQRIMLLLSPDMEQFAQVNEFREYMLKQEIAYDYLAKKADDKAKQAGEKKATDQLAAIKKQVKDAEFKKMLDAKKITEAEVKAYMVKMFTVVESETAKVTDAEIAKEFETKKKDYTTATVRHILITLKDANGKDRTDANALKLAKELKAKLDKGADFGKLAKEYSEDPGSKDKDGLYTDVAVGEWVEQFKQAALTLPLNKISDPVKTDYGYHVMRVEARSEKTYDQLTQEQKDTLKTSVAATKLDTFMQNDLPKLIKKTDLPKVETKTEDSKTTTPSTTTPNTTEPKTTK</sequence>
<keyword evidence="1 5" id="KW-0413">Isomerase</keyword>
<gene>
    <name evidence="5" type="ORF">J2Z69_003816</name>
</gene>
<feature type="signal peptide" evidence="3">
    <location>
        <begin position="1"/>
        <end position="26"/>
    </location>
</feature>
<evidence type="ECO:0000256" key="3">
    <source>
        <dbReference type="SAM" id="SignalP"/>
    </source>
</evidence>
<dbReference type="Gene3D" id="3.10.50.40">
    <property type="match status" value="1"/>
</dbReference>
<evidence type="ECO:0000313" key="5">
    <source>
        <dbReference type="EMBL" id="MBP2002707.1"/>
    </source>
</evidence>
<keyword evidence="6" id="KW-1185">Reference proteome</keyword>
<comment type="caution">
    <text evidence="5">The sequence shown here is derived from an EMBL/GenBank/DDBJ whole genome shotgun (WGS) entry which is preliminary data.</text>
</comment>
<dbReference type="EMBL" id="JAGGLD010000011">
    <property type="protein sequence ID" value="MBP2002707.1"/>
    <property type="molecule type" value="Genomic_DNA"/>
</dbReference>
<feature type="region of interest" description="Disordered" evidence="2">
    <location>
        <begin position="326"/>
        <end position="358"/>
    </location>
</feature>
<dbReference type="InterPro" id="IPR000297">
    <property type="entry name" value="PPIase_PpiC"/>
</dbReference>
<evidence type="ECO:0000256" key="2">
    <source>
        <dbReference type="SAM" id="MobiDB-lite"/>
    </source>
</evidence>
<protein>
    <submittedName>
        <fullName evidence="5">Foldase protein PrsA</fullName>
        <ecNumber evidence="5">5.2.1.8</ecNumber>
    </submittedName>
</protein>
<feature type="chain" id="PRO_5045285834" evidence="3">
    <location>
        <begin position="27"/>
        <end position="358"/>
    </location>
</feature>